<evidence type="ECO:0000313" key="8">
    <source>
        <dbReference type="Proteomes" id="UP000487350"/>
    </source>
</evidence>
<dbReference type="AlphaFoldDB" id="A0A844APR4"/>
<dbReference type="Pfam" id="PF07690">
    <property type="entry name" value="MFS_1"/>
    <property type="match status" value="1"/>
</dbReference>
<feature type="transmembrane region" description="Helical" evidence="6">
    <location>
        <begin position="342"/>
        <end position="366"/>
    </location>
</feature>
<feature type="transmembrane region" description="Helical" evidence="6">
    <location>
        <begin position="109"/>
        <end position="136"/>
    </location>
</feature>
<dbReference type="InterPro" id="IPR036259">
    <property type="entry name" value="MFS_trans_sf"/>
</dbReference>
<evidence type="ECO:0000313" key="7">
    <source>
        <dbReference type="EMBL" id="MRD46095.1"/>
    </source>
</evidence>
<feature type="transmembrane region" description="Helical" evidence="6">
    <location>
        <begin position="82"/>
        <end position="103"/>
    </location>
</feature>
<feature type="transmembrane region" description="Helical" evidence="6">
    <location>
        <begin position="42"/>
        <end position="61"/>
    </location>
</feature>
<comment type="caution">
    <text evidence="7">The sequence shown here is derived from an EMBL/GenBank/DDBJ whole genome shotgun (WGS) entry which is preliminary data.</text>
</comment>
<dbReference type="GO" id="GO:0008521">
    <property type="term" value="F:acetyl-CoA transmembrane transporter activity"/>
    <property type="evidence" value="ECO:0007669"/>
    <property type="project" value="InterPro"/>
</dbReference>
<feature type="transmembrane region" description="Helical" evidence="6">
    <location>
        <begin position="148"/>
        <end position="169"/>
    </location>
</feature>
<dbReference type="Gene3D" id="1.20.1250.20">
    <property type="entry name" value="MFS general substrate transporter like domains"/>
    <property type="match status" value="2"/>
</dbReference>
<dbReference type="OrthoDB" id="9812189at2"/>
<keyword evidence="4 6" id="KW-1133">Transmembrane helix</keyword>
<sequence length="570" mass="60448">MLIDLLHTPRRRIAAFFALYIAEGLPQGFVSVAIATQLRRQGVGPAEIGAFVAAFYLPWALKWAYAPVVDVFRSQRLGHRRAWILAMQLMMVATLLAITPLPLAGGLGLVTAILVLHSICAGIHDVAIDAMAINVLDENSRGLANGTMFAGALLGHTAGGAGVLFMLGWGVSLEMAAAMVAAAILGVTLLVVLPMRESAAAAVVTTSMATGLRGVRDRVHLFAGHAFRAFAGNRASFRGVMFALLPAGAMALGSPLDSNLAVEFGMSDSEFGSLKLWTQLLAVAAMVVGGWLSDRFGRRLTLAIYIVGTVVPVMWLAWVLFVHGYVMPGKPAAQAVPELIRALWLASLAYALCVGLMYGTRVAALMDVTDPRVAAMQFTAYTSMVNFAIAFTAGWNGLAVEAWGYPATLVVDALVGLLCLMFLPAMKPPTEFTDSRSGARARIAALTLGLACLSWLAYWPLRAHAGSAQPVIGSFYTLVFVASALFMLGGRAALDGSATRWLRALPWLAVLLLALYARHWIDALAAAPVLAMAAQLLLLAVPMAAGMVLLALSRNAWAFKPVQEPAAHQS</sequence>
<feature type="transmembrane region" description="Helical" evidence="6">
    <location>
        <begin position="276"/>
        <end position="293"/>
    </location>
</feature>
<feature type="transmembrane region" description="Helical" evidence="6">
    <location>
        <begin position="501"/>
        <end position="521"/>
    </location>
</feature>
<proteinExistence type="predicted"/>
<evidence type="ECO:0000256" key="2">
    <source>
        <dbReference type="ARBA" id="ARBA00022448"/>
    </source>
</evidence>
<feature type="transmembrane region" description="Helical" evidence="6">
    <location>
        <begin position="378"/>
        <end position="397"/>
    </location>
</feature>
<gene>
    <name evidence="7" type="ORF">GHT07_02305</name>
</gene>
<keyword evidence="2" id="KW-0813">Transport</keyword>
<evidence type="ECO:0000256" key="4">
    <source>
        <dbReference type="ARBA" id="ARBA00022989"/>
    </source>
</evidence>
<name>A0A844APR4_9BURK</name>
<dbReference type="PANTHER" id="PTHR12778">
    <property type="entry name" value="SOLUTE CARRIER FAMILY 33 ACETYL-COA TRANSPORTER -RELATED"/>
    <property type="match status" value="1"/>
</dbReference>
<keyword evidence="3 6" id="KW-0812">Transmembrane</keyword>
<evidence type="ECO:0000256" key="1">
    <source>
        <dbReference type="ARBA" id="ARBA00004141"/>
    </source>
</evidence>
<dbReference type="InterPro" id="IPR011701">
    <property type="entry name" value="MFS"/>
</dbReference>
<dbReference type="Proteomes" id="UP000487350">
    <property type="component" value="Unassembled WGS sequence"/>
</dbReference>
<feature type="transmembrane region" description="Helical" evidence="6">
    <location>
        <begin position="443"/>
        <end position="461"/>
    </location>
</feature>
<dbReference type="Pfam" id="PF13000">
    <property type="entry name" value="Acatn"/>
    <property type="match status" value="1"/>
</dbReference>
<feature type="transmembrane region" description="Helical" evidence="6">
    <location>
        <begin position="527"/>
        <end position="552"/>
    </location>
</feature>
<dbReference type="SUPFAM" id="SSF103473">
    <property type="entry name" value="MFS general substrate transporter"/>
    <property type="match status" value="1"/>
</dbReference>
<organism evidence="7 8">
    <name type="scientific">Caenimonas koreensis DSM 17982</name>
    <dbReference type="NCBI Taxonomy" id="1121255"/>
    <lineage>
        <taxon>Bacteria</taxon>
        <taxon>Pseudomonadati</taxon>
        <taxon>Pseudomonadota</taxon>
        <taxon>Betaproteobacteria</taxon>
        <taxon>Burkholderiales</taxon>
        <taxon>Comamonadaceae</taxon>
        <taxon>Caenimonas</taxon>
    </lineage>
</organism>
<protein>
    <submittedName>
        <fullName evidence="7">MFS transporter</fullName>
    </submittedName>
</protein>
<feature type="transmembrane region" description="Helical" evidence="6">
    <location>
        <begin position="12"/>
        <end position="36"/>
    </location>
</feature>
<dbReference type="EMBL" id="WJBU01000002">
    <property type="protein sequence ID" value="MRD46095.1"/>
    <property type="molecule type" value="Genomic_DNA"/>
</dbReference>
<dbReference type="InterPro" id="IPR024371">
    <property type="entry name" value="AcetylCoA_trans_1-like"/>
</dbReference>
<keyword evidence="8" id="KW-1185">Reference proteome</keyword>
<dbReference type="GO" id="GO:0035348">
    <property type="term" value="P:acetyl-CoA transmembrane transport"/>
    <property type="evidence" value="ECO:0007669"/>
    <property type="project" value="InterPro"/>
</dbReference>
<feature type="transmembrane region" description="Helical" evidence="6">
    <location>
        <begin position="473"/>
        <end position="494"/>
    </location>
</feature>
<evidence type="ECO:0000256" key="6">
    <source>
        <dbReference type="SAM" id="Phobius"/>
    </source>
</evidence>
<reference evidence="7 8" key="1">
    <citation type="submission" date="2019-11" db="EMBL/GenBank/DDBJ databases">
        <title>Caenimonas koreensis gen. nov., sp. nov., isolated from activated sludge.</title>
        <authorList>
            <person name="Seung H.R."/>
        </authorList>
    </citation>
    <scope>NUCLEOTIDE SEQUENCE [LARGE SCALE GENOMIC DNA]</scope>
    <source>
        <strain evidence="7 8">EMB320</strain>
    </source>
</reference>
<dbReference type="GO" id="GO:0016020">
    <property type="term" value="C:membrane"/>
    <property type="evidence" value="ECO:0007669"/>
    <property type="project" value="UniProtKB-SubCell"/>
</dbReference>
<feature type="transmembrane region" description="Helical" evidence="6">
    <location>
        <begin position="235"/>
        <end position="256"/>
    </location>
</feature>
<dbReference type="RefSeq" id="WP_153583452.1">
    <property type="nucleotide sequence ID" value="NZ_WJBU01000002.1"/>
</dbReference>
<accession>A0A844APR4</accession>
<evidence type="ECO:0000256" key="3">
    <source>
        <dbReference type="ARBA" id="ARBA00022692"/>
    </source>
</evidence>
<evidence type="ECO:0000256" key="5">
    <source>
        <dbReference type="ARBA" id="ARBA00023136"/>
    </source>
</evidence>
<feature type="transmembrane region" description="Helical" evidence="6">
    <location>
        <begin position="300"/>
        <end position="322"/>
    </location>
</feature>
<dbReference type="PANTHER" id="PTHR12778:SF10">
    <property type="entry name" value="MAJOR FACILITATOR SUPERFAMILY DOMAIN-CONTAINING PROTEIN 3"/>
    <property type="match status" value="1"/>
</dbReference>
<keyword evidence="5 6" id="KW-0472">Membrane</keyword>
<feature type="transmembrane region" description="Helical" evidence="6">
    <location>
        <begin position="403"/>
        <end position="423"/>
    </location>
</feature>
<feature type="transmembrane region" description="Helical" evidence="6">
    <location>
        <begin position="175"/>
        <end position="193"/>
    </location>
</feature>
<dbReference type="InterPro" id="IPR004752">
    <property type="entry name" value="AmpG_permease/AT-1"/>
</dbReference>
<comment type="subcellular location">
    <subcellularLocation>
        <location evidence="1">Membrane</location>
        <topology evidence="1">Multi-pass membrane protein</topology>
    </subcellularLocation>
</comment>